<dbReference type="EC" id="3.1.1.-" evidence="3"/>
<keyword evidence="7" id="KW-1185">Reference proteome</keyword>
<dbReference type="GO" id="GO:0016787">
    <property type="term" value="F:hydrolase activity"/>
    <property type="evidence" value="ECO:0007669"/>
    <property type="project" value="UniProtKB-KW"/>
</dbReference>
<dbReference type="PANTHER" id="PTHR11559">
    <property type="entry name" value="CARBOXYLESTERASE"/>
    <property type="match status" value="1"/>
</dbReference>
<feature type="region of interest" description="Disordered" evidence="4">
    <location>
        <begin position="60"/>
        <end position="81"/>
    </location>
</feature>
<dbReference type="GO" id="GO:0017000">
    <property type="term" value="P:antibiotic biosynthetic process"/>
    <property type="evidence" value="ECO:0007669"/>
    <property type="project" value="UniProtKB-ARBA"/>
</dbReference>
<comment type="caution">
    <text evidence="6">The sequence shown here is derived from an EMBL/GenBank/DDBJ whole genome shotgun (WGS) entry which is preliminary data.</text>
</comment>
<dbReference type="SUPFAM" id="SSF53474">
    <property type="entry name" value="alpha/beta-Hydrolases"/>
    <property type="match status" value="1"/>
</dbReference>
<comment type="similarity">
    <text evidence="1 3">Belongs to the type-B carboxylesterase/lipase family.</text>
</comment>
<keyword evidence="2 3" id="KW-0378">Hydrolase</keyword>
<dbReference type="AlphaFoldDB" id="A0AAD6GIG8"/>
<evidence type="ECO:0000256" key="1">
    <source>
        <dbReference type="ARBA" id="ARBA00005964"/>
    </source>
</evidence>
<evidence type="ECO:0000256" key="4">
    <source>
        <dbReference type="SAM" id="MobiDB-lite"/>
    </source>
</evidence>
<accession>A0AAD6GIG8</accession>
<evidence type="ECO:0000313" key="6">
    <source>
        <dbReference type="EMBL" id="KAJ5546614.1"/>
    </source>
</evidence>
<dbReference type="Gene3D" id="3.40.50.1820">
    <property type="entry name" value="alpha/beta hydrolase"/>
    <property type="match status" value="1"/>
</dbReference>
<dbReference type="InterPro" id="IPR019826">
    <property type="entry name" value="Carboxylesterase_B_AS"/>
</dbReference>
<feature type="domain" description="Carboxylesterase type B" evidence="5">
    <location>
        <begin position="16"/>
        <end position="516"/>
    </location>
</feature>
<protein>
    <recommendedName>
        <fullName evidence="3">Carboxylic ester hydrolase</fullName>
        <ecNumber evidence="3">3.1.1.-</ecNumber>
    </recommendedName>
</protein>
<dbReference type="InterPro" id="IPR002018">
    <property type="entry name" value="CarbesteraseB"/>
</dbReference>
<dbReference type="InterPro" id="IPR029058">
    <property type="entry name" value="AB_hydrolase_fold"/>
</dbReference>
<proteinExistence type="inferred from homology"/>
<organism evidence="6 7">
    <name type="scientific">Penicillium frequentans</name>
    <dbReference type="NCBI Taxonomy" id="3151616"/>
    <lineage>
        <taxon>Eukaryota</taxon>
        <taxon>Fungi</taxon>
        <taxon>Dikarya</taxon>
        <taxon>Ascomycota</taxon>
        <taxon>Pezizomycotina</taxon>
        <taxon>Eurotiomycetes</taxon>
        <taxon>Eurotiomycetidae</taxon>
        <taxon>Eurotiales</taxon>
        <taxon>Aspergillaceae</taxon>
        <taxon>Penicillium</taxon>
    </lineage>
</organism>
<evidence type="ECO:0000313" key="7">
    <source>
        <dbReference type="Proteomes" id="UP001220324"/>
    </source>
</evidence>
<gene>
    <name evidence="6" type="ORF">N7494_004199</name>
</gene>
<sequence>MTFQVPLTKSSLDVHSLGKIEGWHYADGVEQYCGIPYADLPKRWTRSVLKTSWPDRYHDGTQLGNNCPRPRVSGSDSSPMNPFIPVPPNPTFTRTPISDEKSALVLNIATAQQPSVEPAKQKLPVFVWIHGGSLLFGSANYGIYDTVNLVSHSKTVGLPIVAVSINYRLGLGGFLAGAKIAEELKRDGFAGNGNFGFTDQKVALDWVQRYIENFGGDPNNVTVVGQSAGGVSIGHHMASNHPMKFHRAVCMSGLGTTLRALSVEEHENLFQSTCRYFDVDPHAPDALDRLRQIDQQVLADADSVIQGVPTGTGNPCLDGWFYAHDPQELTEAPSYVESFMFGDVHDEGVIFILKLRKDTYDTVRATLIKHVQDESFLNFVFNEYGITPDLAQAVLIDRVCTMAADAVFKIENYQTGIDNKRLREEGALFKYHFDQRSRIHNVLQGKSYHGFEVIYLFRNLDTELNEAERAMGSDLQTAWLRFVYGQAPWEEESDTSLWKIWGPNSEEQIETEEEDEPIRHYSRFKRVISLGSGGLWERYLLGLDALVLRKG</sequence>
<evidence type="ECO:0000256" key="3">
    <source>
        <dbReference type="RuleBase" id="RU361235"/>
    </source>
</evidence>
<dbReference type="EMBL" id="JAQIZZ010000003">
    <property type="protein sequence ID" value="KAJ5546614.1"/>
    <property type="molecule type" value="Genomic_DNA"/>
</dbReference>
<dbReference type="Pfam" id="PF00135">
    <property type="entry name" value="COesterase"/>
    <property type="match status" value="1"/>
</dbReference>
<name>A0AAD6GIG8_9EURO</name>
<dbReference type="Proteomes" id="UP001220324">
    <property type="component" value="Unassembled WGS sequence"/>
</dbReference>
<dbReference type="InterPro" id="IPR050309">
    <property type="entry name" value="Type-B_Carboxylest/Lipase"/>
</dbReference>
<evidence type="ECO:0000259" key="5">
    <source>
        <dbReference type="Pfam" id="PF00135"/>
    </source>
</evidence>
<dbReference type="PROSITE" id="PS00122">
    <property type="entry name" value="CARBOXYLESTERASE_B_1"/>
    <property type="match status" value="1"/>
</dbReference>
<dbReference type="GO" id="GO:0072330">
    <property type="term" value="P:monocarboxylic acid biosynthetic process"/>
    <property type="evidence" value="ECO:0007669"/>
    <property type="project" value="UniProtKB-ARBA"/>
</dbReference>
<evidence type="ECO:0000256" key="2">
    <source>
        <dbReference type="ARBA" id="ARBA00022801"/>
    </source>
</evidence>
<reference evidence="6 7" key="1">
    <citation type="journal article" date="2023" name="IMA Fungus">
        <title>Comparative genomic study of the Penicillium genus elucidates a diverse pangenome and 15 lateral gene transfer events.</title>
        <authorList>
            <person name="Petersen C."/>
            <person name="Sorensen T."/>
            <person name="Nielsen M.R."/>
            <person name="Sondergaard T.E."/>
            <person name="Sorensen J.L."/>
            <person name="Fitzpatrick D.A."/>
            <person name="Frisvad J.C."/>
            <person name="Nielsen K.L."/>
        </authorList>
    </citation>
    <scope>NUCLEOTIDE SEQUENCE [LARGE SCALE GENOMIC DNA]</scope>
    <source>
        <strain evidence="6 7">IBT 35679</strain>
    </source>
</reference>